<evidence type="ECO:0000256" key="7">
    <source>
        <dbReference type="ARBA" id="ARBA00022832"/>
    </source>
</evidence>
<evidence type="ECO:0000256" key="8">
    <source>
        <dbReference type="ARBA" id="ARBA00023098"/>
    </source>
</evidence>
<keyword evidence="5 13" id="KW-0444">Lipid biosynthesis</keyword>
<evidence type="ECO:0000256" key="6">
    <source>
        <dbReference type="ARBA" id="ARBA00022679"/>
    </source>
</evidence>
<comment type="domain">
    <text evidence="13">The last Arg residue of the ACP-binding site is essential for the weak association between ACP/AcpP and FabH.</text>
</comment>
<dbReference type="EMBL" id="LNYA01000023">
    <property type="protein sequence ID" value="KTC98134.1"/>
    <property type="molecule type" value="Genomic_DNA"/>
</dbReference>
<evidence type="ECO:0000256" key="2">
    <source>
        <dbReference type="ARBA" id="ARBA00008642"/>
    </source>
</evidence>
<dbReference type="AlphaFoldDB" id="A0A0W0TRG1"/>
<accession>A0A0W0TRG1</accession>
<dbReference type="GO" id="GO:0004315">
    <property type="term" value="F:3-oxoacyl-[acyl-carrier-protein] synthase activity"/>
    <property type="evidence" value="ECO:0007669"/>
    <property type="project" value="InterPro"/>
</dbReference>
<feature type="active site" evidence="13">
    <location>
        <position position="274"/>
    </location>
</feature>
<dbReference type="NCBIfam" id="NF006829">
    <property type="entry name" value="PRK09352.1"/>
    <property type="match status" value="1"/>
</dbReference>
<dbReference type="CDD" id="cd00830">
    <property type="entry name" value="KAS_III"/>
    <property type="match status" value="1"/>
</dbReference>
<keyword evidence="10 13" id="KW-0511">Multifunctional enzyme</keyword>
<feature type="active site" evidence="13">
    <location>
        <position position="114"/>
    </location>
</feature>
<dbReference type="HAMAP" id="MF_01815">
    <property type="entry name" value="FabH"/>
    <property type="match status" value="1"/>
</dbReference>
<dbReference type="PANTHER" id="PTHR34069:SF2">
    <property type="entry name" value="BETA-KETOACYL-[ACYL-CARRIER-PROTEIN] SYNTHASE III"/>
    <property type="match status" value="1"/>
</dbReference>
<evidence type="ECO:0000256" key="3">
    <source>
        <dbReference type="ARBA" id="ARBA00012333"/>
    </source>
</evidence>
<dbReference type="SUPFAM" id="SSF53901">
    <property type="entry name" value="Thiolase-like"/>
    <property type="match status" value="1"/>
</dbReference>
<dbReference type="RefSeq" id="WP_058526339.1">
    <property type="nucleotide sequence ID" value="NZ_CAAAHY010000002.1"/>
</dbReference>
<dbReference type="Pfam" id="PF08541">
    <property type="entry name" value="ACP_syn_III_C"/>
    <property type="match status" value="1"/>
</dbReference>
<name>A0A0W0TRG1_LEGER</name>
<evidence type="ECO:0000259" key="14">
    <source>
        <dbReference type="Pfam" id="PF08541"/>
    </source>
</evidence>
<evidence type="ECO:0000256" key="12">
    <source>
        <dbReference type="ARBA" id="ARBA00051096"/>
    </source>
</evidence>
<dbReference type="UniPathway" id="UPA00094"/>
<dbReference type="PATRIC" id="fig|448.7.peg.1242"/>
<protein>
    <recommendedName>
        <fullName evidence="3 13">Beta-ketoacyl-[acyl-carrier-protein] synthase III</fullName>
        <shortName evidence="13">Beta-ketoacyl-ACP synthase III</shortName>
        <shortName evidence="13">KAS III</shortName>
        <ecNumber evidence="3 13">2.3.1.180</ecNumber>
    </recommendedName>
    <alternativeName>
        <fullName evidence="13">3-oxoacyl-[acyl-carrier-protein] synthase 3</fullName>
    </alternativeName>
    <alternativeName>
        <fullName evidence="13">3-oxoacyl-[acyl-carrier-protein] synthase III</fullName>
    </alternativeName>
</protein>
<evidence type="ECO:0000256" key="11">
    <source>
        <dbReference type="ARBA" id="ARBA00023315"/>
    </source>
</evidence>
<dbReference type="InterPro" id="IPR013747">
    <property type="entry name" value="ACP_syn_III_C"/>
</dbReference>
<dbReference type="InterPro" id="IPR013751">
    <property type="entry name" value="ACP_syn_III_N"/>
</dbReference>
<dbReference type="GO" id="GO:0044550">
    <property type="term" value="P:secondary metabolite biosynthetic process"/>
    <property type="evidence" value="ECO:0007669"/>
    <property type="project" value="TreeGrafter"/>
</dbReference>
<sequence>MKNAIIKGTGSYLPARSLTNKELESQLDTTHEWIFSRTGISSRHIASEHETTAYMASEAAKKALKASALQADDIDLIIVASCTPNQFFPSMACHVQKAIASTRSIPAFDISAACSGFVYAMDIANQYIQSGSAKHVLVVGSESMSRALNWQDRATCVLFGDGAGAAVLSASNEPGILASRLHSLYDGEGYLTYDNATGDNRASFIGMRGNEVFKLAVNIMGNIVDEILDCSGLQKSDIKWLIPHQANIRIIQGIAKKLDLPMEQVIVTIENQGNTSAASIPLALDYSIQNNKISRGDLLLLESFGGGMTWGAMVIRY</sequence>
<keyword evidence="9 13" id="KW-0275">Fatty acid biosynthesis</keyword>
<evidence type="ECO:0000256" key="13">
    <source>
        <dbReference type="HAMAP-Rule" id="MF_01815"/>
    </source>
</evidence>
<reference evidence="16 17" key="1">
    <citation type="submission" date="2015-11" db="EMBL/GenBank/DDBJ databases">
        <title>Genomic analysis of 38 Legionella species identifies large and diverse effector repertoires.</title>
        <authorList>
            <person name="Burstein D."/>
            <person name="Amaro F."/>
            <person name="Zusman T."/>
            <person name="Lifshitz Z."/>
            <person name="Cohen O."/>
            <person name="Gilbert J.A."/>
            <person name="Pupko T."/>
            <person name="Shuman H.A."/>
            <person name="Segal G."/>
        </authorList>
    </citation>
    <scope>NUCLEOTIDE SEQUENCE [LARGE SCALE GENOMIC DNA]</scope>
    <source>
        <strain evidence="16 17">SE-32A-C8</strain>
    </source>
</reference>
<evidence type="ECO:0000313" key="17">
    <source>
        <dbReference type="Proteomes" id="UP000054773"/>
    </source>
</evidence>
<feature type="active site" evidence="13">
    <location>
        <position position="244"/>
    </location>
</feature>
<dbReference type="OrthoDB" id="9815506at2"/>
<dbReference type="NCBIfam" id="TIGR00747">
    <property type="entry name" value="fabH"/>
    <property type="match status" value="1"/>
</dbReference>
<comment type="function">
    <text evidence="13">Catalyzes the condensation reaction of fatty acid synthesis by the addition to an acyl acceptor of two carbons from malonyl-ACP. Catalyzes the first condensation reaction which initiates fatty acid synthesis and may therefore play a role in governing the total rate of fatty acid production. Possesses both acetoacetyl-ACP synthase and acetyl transacylase activities. Its substrate specificity determines the biosynthesis of branched-chain and/or straight-chain of fatty acids.</text>
</comment>
<evidence type="ECO:0000256" key="5">
    <source>
        <dbReference type="ARBA" id="ARBA00022516"/>
    </source>
</evidence>
<comment type="pathway">
    <text evidence="1 13">Lipid metabolism; fatty acid biosynthesis.</text>
</comment>
<evidence type="ECO:0000256" key="9">
    <source>
        <dbReference type="ARBA" id="ARBA00023160"/>
    </source>
</evidence>
<keyword evidence="11 13" id="KW-0012">Acyltransferase</keyword>
<feature type="domain" description="Beta-ketoacyl-[acyl-carrier-protein] synthase III C-terminal" evidence="14">
    <location>
        <begin position="229"/>
        <end position="317"/>
    </location>
</feature>
<keyword evidence="4 13" id="KW-0963">Cytoplasm</keyword>
<dbReference type="FunFam" id="3.40.47.10:FF:000004">
    <property type="entry name" value="3-oxoacyl-[acyl-carrier-protein] synthase 3"/>
    <property type="match status" value="1"/>
</dbReference>
<feature type="region of interest" description="ACP-binding" evidence="13">
    <location>
        <begin position="245"/>
        <end position="249"/>
    </location>
</feature>
<dbReference type="Gene3D" id="3.40.47.10">
    <property type="match status" value="1"/>
</dbReference>
<dbReference type="STRING" id="448.Lery_1188"/>
<gene>
    <name evidence="13 16" type="primary">fabH</name>
    <name evidence="16" type="ORF">Lery_1188</name>
</gene>
<dbReference type="GO" id="GO:0033818">
    <property type="term" value="F:beta-ketoacyl-acyl-carrier-protein synthase III activity"/>
    <property type="evidence" value="ECO:0007669"/>
    <property type="project" value="UniProtKB-UniRule"/>
</dbReference>
<comment type="catalytic activity">
    <reaction evidence="12">
        <text>malonyl-[ACP] + acetyl-CoA + H(+) = 3-oxobutanoyl-[ACP] + CO2 + CoA</text>
        <dbReference type="Rhea" id="RHEA:12080"/>
        <dbReference type="Rhea" id="RHEA-COMP:9623"/>
        <dbReference type="Rhea" id="RHEA-COMP:9625"/>
        <dbReference type="ChEBI" id="CHEBI:15378"/>
        <dbReference type="ChEBI" id="CHEBI:16526"/>
        <dbReference type="ChEBI" id="CHEBI:57287"/>
        <dbReference type="ChEBI" id="CHEBI:57288"/>
        <dbReference type="ChEBI" id="CHEBI:78449"/>
        <dbReference type="ChEBI" id="CHEBI:78450"/>
        <dbReference type="EC" id="2.3.1.180"/>
    </reaction>
    <physiologicalReaction direction="left-to-right" evidence="12">
        <dbReference type="Rhea" id="RHEA:12081"/>
    </physiologicalReaction>
</comment>
<comment type="caution">
    <text evidence="16">The sequence shown here is derived from an EMBL/GenBank/DDBJ whole genome shotgun (WGS) entry which is preliminary data.</text>
</comment>
<dbReference type="EC" id="2.3.1.180" evidence="3 13"/>
<evidence type="ECO:0000313" key="16">
    <source>
        <dbReference type="EMBL" id="KTC98134.1"/>
    </source>
</evidence>
<comment type="subunit">
    <text evidence="13">Homodimer.</text>
</comment>
<keyword evidence="6 13" id="KW-0808">Transferase</keyword>
<proteinExistence type="inferred from homology"/>
<keyword evidence="8 13" id="KW-0443">Lipid metabolism</keyword>
<dbReference type="Pfam" id="PF08545">
    <property type="entry name" value="ACP_syn_III"/>
    <property type="match status" value="1"/>
</dbReference>
<evidence type="ECO:0000256" key="1">
    <source>
        <dbReference type="ARBA" id="ARBA00005194"/>
    </source>
</evidence>
<dbReference type="InterPro" id="IPR004655">
    <property type="entry name" value="FabH"/>
</dbReference>
<evidence type="ECO:0000256" key="4">
    <source>
        <dbReference type="ARBA" id="ARBA00022490"/>
    </source>
</evidence>
<organism evidence="16 17">
    <name type="scientific">Legionella erythra</name>
    <dbReference type="NCBI Taxonomy" id="448"/>
    <lineage>
        <taxon>Bacteria</taxon>
        <taxon>Pseudomonadati</taxon>
        <taxon>Pseudomonadota</taxon>
        <taxon>Gammaproteobacteria</taxon>
        <taxon>Legionellales</taxon>
        <taxon>Legionellaceae</taxon>
        <taxon>Legionella</taxon>
    </lineage>
</organism>
<dbReference type="GO" id="GO:0006633">
    <property type="term" value="P:fatty acid biosynthetic process"/>
    <property type="evidence" value="ECO:0007669"/>
    <property type="project" value="UniProtKB-UniRule"/>
</dbReference>
<feature type="domain" description="Beta-ketoacyl-[acyl-carrier-protein] synthase III N-terminal" evidence="15">
    <location>
        <begin position="108"/>
        <end position="183"/>
    </location>
</feature>
<evidence type="ECO:0000259" key="15">
    <source>
        <dbReference type="Pfam" id="PF08545"/>
    </source>
</evidence>
<dbReference type="InterPro" id="IPR016039">
    <property type="entry name" value="Thiolase-like"/>
</dbReference>
<dbReference type="GO" id="GO:0005737">
    <property type="term" value="C:cytoplasm"/>
    <property type="evidence" value="ECO:0007669"/>
    <property type="project" value="UniProtKB-SubCell"/>
</dbReference>
<comment type="similarity">
    <text evidence="2 13">Belongs to the thiolase-like superfamily. FabH family.</text>
</comment>
<dbReference type="Proteomes" id="UP000054773">
    <property type="component" value="Unassembled WGS sequence"/>
</dbReference>
<keyword evidence="7 13" id="KW-0276">Fatty acid metabolism</keyword>
<keyword evidence="17" id="KW-1185">Reference proteome</keyword>
<comment type="subcellular location">
    <subcellularLocation>
        <location evidence="13">Cytoplasm</location>
    </subcellularLocation>
</comment>
<evidence type="ECO:0000256" key="10">
    <source>
        <dbReference type="ARBA" id="ARBA00023268"/>
    </source>
</evidence>
<dbReference type="PANTHER" id="PTHR34069">
    <property type="entry name" value="3-OXOACYL-[ACYL-CARRIER-PROTEIN] SYNTHASE 3"/>
    <property type="match status" value="1"/>
</dbReference>